<dbReference type="SUPFAM" id="SSF47807">
    <property type="entry name" value="5' to 3' exonuclease, C-terminal subdomain"/>
    <property type="match status" value="1"/>
</dbReference>
<organism evidence="19 20">
    <name type="scientific">Parthenolecanium corni</name>
    <dbReference type="NCBI Taxonomy" id="536013"/>
    <lineage>
        <taxon>Eukaryota</taxon>
        <taxon>Metazoa</taxon>
        <taxon>Ecdysozoa</taxon>
        <taxon>Arthropoda</taxon>
        <taxon>Hexapoda</taxon>
        <taxon>Insecta</taxon>
        <taxon>Pterygota</taxon>
        <taxon>Neoptera</taxon>
        <taxon>Paraneoptera</taxon>
        <taxon>Hemiptera</taxon>
        <taxon>Sternorrhyncha</taxon>
        <taxon>Coccoidea</taxon>
        <taxon>Coccidae</taxon>
        <taxon>Parthenolecanium</taxon>
    </lineage>
</organism>
<dbReference type="AlphaFoldDB" id="A0AAN9TS59"/>
<evidence type="ECO:0000256" key="8">
    <source>
        <dbReference type="ARBA" id="ARBA00022801"/>
    </source>
</evidence>
<keyword evidence="3 15" id="KW-0235">DNA replication</keyword>
<dbReference type="SMART" id="SM00279">
    <property type="entry name" value="HhH2"/>
    <property type="match status" value="1"/>
</dbReference>
<dbReference type="PANTHER" id="PTHR11081">
    <property type="entry name" value="FLAP ENDONUCLEASE FAMILY MEMBER"/>
    <property type="match status" value="1"/>
</dbReference>
<evidence type="ECO:0000256" key="11">
    <source>
        <dbReference type="ARBA" id="ARBA00023128"/>
    </source>
</evidence>
<evidence type="ECO:0000256" key="12">
    <source>
        <dbReference type="ARBA" id="ARBA00023204"/>
    </source>
</evidence>
<dbReference type="Pfam" id="PF00752">
    <property type="entry name" value="XPG_N"/>
    <property type="match status" value="1"/>
</dbReference>
<dbReference type="GO" id="GO:0005730">
    <property type="term" value="C:nucleolus"/>
    <property type="evidence" value="ECO:0007669"/>
    <property type="project" value="UniProtKB-SubCell"/>
</dbReference>
<evidence type="ECO:0000256" key="2">
    <source>
        <dbReference type="ARBA" id="ARBA00022553"/>
    </source>
</evidence>
<dbReference type="GO" id="GO:0000287">
    <property type="term" value="F:magnesium ion binding"/>
    <property type="evidence" value="ECO:0007669"/>
    <property type="project" value="UniProtKB-UniRule"/>
</dbReference>
<dbReference type="EC" id="3.1.-.-" evidence="15"/>
<evidence type="ECO:0000256" key="4">
    <source>
        <dbReference type="ARBA" id="ARBA00022722"/>
    </source>
</evidence>
<evidence type="ECO:0000256" key="5">
    <source>
        <dbReference type="ARBA" id="ARBA00022723"/>
    </source>
</evidence>
<dbReference type="Gene3D" id="3.40.50.1010">
    <property type="entry name" value="5'-nuclease"/>
    <property type="match status" value="1"/>
</dbReference>
<keyword evidence="7 15" id="KW-0227">DNA damage</keyword>
<evidence type="ECO:0000256" key="15">
    <source>
        <dbReference type="HAMAP-Rule" id="MF_03140"/>
    </source>
</evidence>
<keyword evidence="11 15" id="KW-0496">Mitochondrion</keyword>
<keyword evidence="13 15" id="KW-0539">Nucleus</keyword>
<dbReference type="FunFam" id="1.10.150.20:FF:000009">
    <property type="entry name" value="Flap endonuclease 1"/>
    <property type="match status" value="1"/>
</dbReference>
<dbReference type="PANTHER" id="PTHR11081:SF9">
    <property type="entry name" value="FLAP ENDONUCLEASE 1"/>
    <property type="match status" value="1"/>
</dbReference>
<evidence type="ECO:0000256" key="13">
    <source>
        <dbReference type="ARBA" id="ARBA00023242"/>
    </source>
</evidence>
<comment type="function">
    <text evidence="15">Structure-specific nuclease with 5'-flap endonuclease and 5'-3' exonuclease activities involved in DNA replication and repair. During DNA replication, cleaves the 5'-overhanging flap structure that is generated by displacement synthesis when DNA polymerase encounters the 5'-end of a downstream Okazaki fragment. It enters the flap from the 5'-end and then tracks to cleave the flap base, leaving a nick for ligation. Also involved in the long patch base excision repair (LP-BER) pathway, by cleaving within the apurinic/apyrimidinic (AP) site-terminated flap. Acts as a genome stabilization factor that prevents flaps from equilibrating into structures that lead to duplications and deletions. Also possesses 5'-3' exonuclease activity on nicked or gapped double-stranded DNA, and exhibits RNase H activity. Also involved in replication and repair of rDNA and in repairing mitochondrial DNA.</text>
</comment>
<evidence type="ECO:0000259" key="17">
    <source>
        <dbReference type="SMART" id="SM00484"/>
    </source>
</evidence>
<dbReference type="GO" id="GO:0005654">
    <property type="term" value="C:nucleoplasm"/>
    <property type="evidence" value="ECO:0007669"/>
    <property type="project" value="UniProtKB-SubCell"/>
</dbReference>
<sequence length="382" mass="42737">MGILGLAKLIADVAPSSFKQGEIKQYFGRKIAIDASMSLYQFLIAVRSEGHQLASVDGEPTSHLMGTFYRTIRLVENGIKPVYVFDGKPPDMKSGELEKRAERREDAQKSLEAAEEAGDAAAVDKFNRRLVKVTKKHVDECKELLKLMGIPFIEAPCEAEAQCAAMVKAGLVYATATEDMDSLTFGSPVVVRHLTFSEARKVPVQEYCLQKVLDGLELTQDEFIDLCILLGCDYCDSIRGIGPKRAIELIKQHHNIQTILENIDTKKYIVPEGWMYEKARQLFIEPEIADPKSMELKWSEPDEDGLVKFLCGDRQFSEDRVRNGAKKLNKARSGSTQGRLDSFFKVLPSTNTNNKRKVEEKKPTSNKKGKTNAGGKFRGKPK</sequence>
<dbReference type="InterPro" id="IPR029060">
    <property type="entry name" value="PIN-like_dom_sf"/>
</dbReference>
<evidence type="ECO:0000259" key="18">
    <source>
        <dbReference type="SMART" id="SM00485"/>
    </source>
</evidence>
<keyword evidence="12 15" id="KW-0234">DNA repair</keyword>
<dbReference type="PRINTS" id="PR00853">
    <property type="entry name" value="XPGRADSUPER"/>
</dbReference>
<dbReference type="InterPro" id="IPR036279">
    <property type="entry name" value="5-3_exonuclease_C_sf"/>
</dbReference>
<reference evidence="19 20" key="1">
    <citation type="submission" date="2024-03" db="EMBL/GenBank/DDBJ databases">
        <title>Adaptation during the transition from Ophiocordyceps entomopathogen to insect associate is accompanied by gene loss and intensified selection.</title>
        <authorList>
            <person name="Ward C.M."/>
            <person name="Onetto C.A."/>
            <person name="Borneman A.R."/>
        </authorList>
    </citation>
    <scope>NUCLEOTIDE SEQUENCE [LARGE SCALE GENOMIC DNA]</scope>
    <source>
        <strain evidence="19">AWRI1</strain>
        <tissue evidence="19">Single Adult Female</tissue>
    </source>
</reference>
<keyword evidence="4 15" id="KW-0540">Nuclease</keyword>
<evidence type="ECO:0000256" key="7">
    <source>
        <dbReference type="ARBA" id="ARBA00022763"/>
    </source>
</evidence>
<evidence type="ECO:0000256" key="3">
    <source>
        <dbReference type="ARBA" id="ARBA00022705"/>
    </source>
</evidence>
<dbReference type="InterPro" id="IPR006086">
    <property type="entry name" value="XPG-I_dom"/>
</dbReference>
<dbReference type="CDD" id="cd09867">
    <property type="entry name" value="PIN_FEN1"/>
    <property type="match status" value="1"/>
</dbReference>
<proteinExistence type="inferred from homology"/>
<keyword evidence="8 15" id="KW-0378">Hydrolase</keyword>
<dbReference type="InterPro" id="IPR006085">
    <property type="entry name" value="XPG_DNA_repair_N"/>
</dbReference>
<comment type="caution">
    <text evidence="19">The sequence shown here is derived from an EMBL/GenBank/DDBJ whole genome shotgun (WGS) entry which is preliminary data.</text>
</comment>
<keyword evidence="2 15" id="KW-0597">Phosphoprotein</keyword>
<keyword evidence="6 15" id="KW-0255">Endonuclease</keyword>
<dbReference type="GO" id="GO:0030145">
    <property type="term" value="F:manganese ion binding"/>
    <property type="evidence" value="ECO:0007669"/>
    <property type="project" value="TreeGrafter"/>
</dbReference>
<dbReference type="GO" id="GO:0004523">
    <property type="term" value="F:RNA-DNA hybrid ribonuclease activity"/>
    <property type="evidence" value="ECO:0007669"/>
    <property type="project" value="TreeGrafter"/>
</dbReference>
<dbReference type="Pfam" id="PF00867">
    <property type="entry name" value="XPG_I"/>
    <property type="match status" value="1"/>
</dbReference>
<dbReference type="FunFam" id="3.40.50.1010:FF:000003">
    <property type="entry name" value="Flap endonuclease 1"/>
    <property type="match status" value="1"/>
</dbReference>
<dbReference type="InterPro" id="IPR019974">
    <property type="entry name" value="XPG_CS"/>
</dbReference>
<dbReference type="SMART" id="SM00485">
    <property type="entry name" value="XPGN"/>
    <property type="match status" value="1"/>
</dbReference>
<feature type="domain" description="XPG-I" evidence="17">
    <location>
        <begin position="146"/>
        <end position="218"/>
    </location>
</feature>
<dbReference type="GO" id="GO:0003677">
    <property type="term" value="F:DNA binding"/>
    <property type="evidence" value="ECO:0007669"/>
    <property type="project" value="UniProtKB-UniRule"/>
</dbReference>
<keyword evidence="5 15" id="KW-0479">Metal-binding</keyword>
<evidence type="ECO:0000256" key="16">
    <source>
        <dbReference type="SAM" id="MobiDB-lite"/>
    </source>
</evidence>
<dbReference type="EMBL" id="JBBCAQ010000010">
    <property type="protein sequence ID" value="KAK7601810.1"/>
    <property type="molecule type" value="Genomic_DNA"/>
</dbReference>
<dbReference type="PROSITE" id="PS00841">
    <property type="entry name" value="XPG_1"/>
    <property type="match status" value="1"/>
</dbReference>
<evidence type="ECO:0000313" key="20">
    <source>
        <dbReference type="Proteomes" id="UP001367676"/>
    </source>
</evidence>
<evidence type="ECO:0000256" key="1">
    <source>
        <dbReference type="ARBA" id="ARBA00004173"/>
    </source>
</evidence>
<gene>
    <name evidence="15" type="primary">Fen1</name>
    <name evidence="19" type="ORF">V9T40_009251</name>
</gene>
<protein>
    <recommendedName>
        <fullName evidence="15">Flap endonuclease 1</fullName>
        <shortName evidence="15">FEN-1</shortName>
        <ecNumber evidence="15">3.1.-.-</ecNumber>
    </recommendedName>
    <alternativeName>
        <fullName evidence="15">Flap structure-specific endonuclease 1</fullName>
    </alternativeName>
</protein>
<comment type="subcellular location">
    <subcellularLocation>
        <location evidence="1 15">Mitochondrion</location>
    </subcellularLocation>
    <subcellularLocation>
        <location evidence="15">Nucleus</location>
        <location evidence="15">Nucleolus</location>
    </subcellularLocation>
    <subcellularLocation>
        <location evidence="15">Nucleus</location>
        <location evidence="15">Nucleoplasm</location>
    </subcellularLocation>
    <text evidence="15">Resides mostly in the nucleoli and relocalizes to the nucleoplasm upon DNA damage.</text>
</comment>
<evidence type="ECO:0000256" key="14">
    <source>
        <dbReference type="ARBA" id="ARBA00034726"/>
    </source>
</evidence>
<dbReference type="SUPFAM" id="SSF88723">
    <property type="entry name" value="PIN domain-like"/>
    <property type="match status" value="1"/>
</dbReference>
<feature type="domain" description="XPG N-terminal" evidence="18">
    <location>
        <begin position="1"/>
        <end position="107"/>
    </location>
</feature>
<dbReference type="InterPro" id="IPR023426">
    <property type="entry name" value="Flap_endonuc"/>
</dbReference>
<keyword evidence="20" id="KW-1185">Reference proteome</keyword>
<evidence type="ECO:0000313" key="19">
    <source>
        <dbReference type="EMBL" id="KAK7601810.1"/>
    </source>
</evidence>
<dbReference type="GO" id="GO:0017108">
    <property type="term" value="F:5'-flap endonuclease activity"/>
    <property type="evidence" value="ECO:0007669"/>
    <property type="project" value="UniProtKB-UniRule"/>
</dbReference>
<feature type="region of interest" description="Disordered" evidence="16">
    <location>
        <begin position="327"/>
        <end position="382"/>
    </location>
</feature>
<dbReference type="GO" id="GO:0006284">
    <property type="term" value="P:base-excision repair"/>
    <property type="evidence" value="ECO:0007669"/>
    <property type="project" value="UniProtKB-UniRule"/>
</dbReference>
<dbReference type="Gene3D" id="1.10.150.20">
    <property type="entry name" value="5' to 3' exonuclease, C-terminal subdomain"/>
    <property type="match status" value="1"/>
</dbReference>
<dbReference type="SMART" id="SM00484">
    <property type="entry name" value="XPGI"/>
    <property type="match status" value="1"/>
</dbReference>
<name>A0AAN9TS59_9HEMI</name>
<dbReference type="HAMAP" id="MF_00614">
    <property type="entry name" value="Fen"/>
    <property type="match status" value="1"/>
</dbReference>
<evidence type="ECO:0000256" key="10">
    <source>
        <dbReference type="ARBA" id="ARBA00022842"/>
    </source>
</evidence>
<dbReference type="GO" id="GO:0005739">
    <property type="term" value="C:mitochondrion"/>
    <property type="evidence" value="ECO:0007669"/>
    <property type="project" value="UniProtKB-SubCell"/>
</dbReference>
<comment type="similarity">
    <text evidence="14 15">Belongs to the XPG/RAD2 endonuclease family. FEN1 subfamily.</text>
</comment>
<accession>A0AAN9TS59</accession>
<comment type="cofactor">
    <cofactor evidence="15">
        <name>Mg(2+)</name>
        <dbReference type="ChEBI" id="CHEBI:18420"/>
    </cofactor>
    <text evidence="15">Binds 2 magnesium ions per subunit. They probably participate in the reaction catalyzed by the enzyme. May bind an additional third magnesium ion after substrate binding.</text>
</comment>
<evidence type="ECO:0000256" key="9">
    <source>
        <dbReference type="ARBA" id="ARBA00022839"/>
    </source>
</evidence>
<evidence type="ECO:0000256" key="6">
    <source>
        <dbReference type="ARBA" id="ARBA00022759"/>
    </source>
</evidence>
<keyword evidence="10 15" id="KW-0460">Magnesium</keyword>
<dbReference type="GO" id="GO:0008409">
    <property type="term" value="F:5'-3' exonuclease activity"/>
    <property type="evidence" value="ECO:0007669"/>
    <property type="project" value="UniProtKB-UniRule"/>
</dbReference>
<keyword evidence="9 15" id="KW-0269">Exonuclease</keyword>
<dbReference type="PROSITE" id="PS00842">
    <property type="entry name" value="XPG_2"/>
    <property type="match status" value="1"/>
</dbReference>
<dbReference type="InterPro" id="IPR006084">
    <property type="entry name" value="XPG/Rad2"/>
</dbReference>
<dbReference type="InterPro" id="IPR008918">
    <property type="entry name" value="HhH2"/>
</dbReference>
<dbReference type="GO" id="GO:0043137">
    <property type="term" value="P:DNA replication, removal of RNA primer"/>
    <property type="evidence" value="ECO:0007669"/>
    <property type="project" value="UniProtKB-UniRule"/>
</dbReference>
<dbReference type="Proteomes" id="UP001367676">
    <property type="component" value="Unassembled WGS sequence"/>
</dbReference>